<sequence>MPGSSFKTRALALLAGLGLVAGALAVSAPAQPTLASWADAEFGRAGLTAGEVAPAQNLSCNKPLLVSRLDFSWSNPSGGLTRQQYRWEFYNPGLLGIGPPTRTGTLAASATSVQVPVSLLSAGTGHFRLFAVGPGGWETGVQHTYTVATGLLISCGSASAIPR</sequence>
<comment type="caution">
    <text evidence="2">The sequence shown here is derived from an EMBL/GenBank/DDBJ whole genome shotgun (WGS) entry which is preliminary data.</text>
</comment>
<proteinExistence type="predicted"/>
<name>A0A4V2G9L7_9MICC</name>
<evidence type="ECO:0000313" key="2">
    <source>
        <dbReference type="EMBL" id="RZU60856.1"/>
    </source>
</evidence>
<accession>A0A4V2G9L7</accession>
<dbReference type="RefSeq" id="WP_165391870.1">
    <property type="nucleotide sequence ID" value="NZ_SHLA01000001.1"/>
</dbReference>
<dbReference type="Proteomes" id="UP000292685">
    <property type="component" value="Unassembled WGS sequence"/>
</dbReference>
<protein>
    <submittedName>
        <fullName evidence="2">Uncharacterized protein</fullName>
    </submittedName>
</protein>
<gene>
    <name evidence="2" type="ORF">EV380_0406</name>
</gene>
<organism evidence="2 3">
    <name type="scientific">Zhihengliuella halotolerans</name>
    <dbReference type="NCBI Taxonomy" id="370736"/>
    <lineage>
        <taxon>Bacteria</taxon>
        <taxon>Bacillati</taxon>
        <taxon>Actinomycetota</taxon>
        <taxon>Actinomycetes</taxon>
        <taxon>Micrococcales</taxon>
        <taxon>Micrococcaceae</taxon>
        <taxon>Zhihengliuella</taxon>
    </lineage>
</organism>
<feature type="signal peptide" evidence="1">
    <location>
        <begin position="1"/>
        <end position="25"/>
    </location>
</feature>
<evidence type="ECO:0000313" key="3">
    <source>
        <dbReference type="Proteomes" id="UP000292685"/>
    </source>
</evidence>
<keyword evidence="1" id="KW-0732">Signal</keyword>
<evidence type="ECO:0000256" key="1">
    <source>
        <dbReference type="SAM" id="SignalP"/>
    </source>
</evidence>
<reference evidence="2 3" key="1">
    <citation type="submission" date="2019-02" db="EMBL/GenBank/DDBJ databases">
        <title>Sequencing the genomes of 1000 actinobacteria strains.</title>
        <authorList>
            <person name="Klenk H.-P."/>
        </authorList>
    </citation>
    <scope>NUCLEOTIDE SEQUENCE [LARGE SCALE GENOMIC DNA]</scope>
    <source>
        <strain evidence="2 3">DSM 17364</strain>
    </source>
</reference>
<dbReference type="EMBL" id="SHLA01000001">
    <property type="protein sequence ID" value="RZU60856.1"/>
    <property type="molecule type" value="Genomic_DNA"/>
</dbReference>
<keyword evidence="3" id="KW-1185">Reference proteome</keyword>
<dbReference type="AlphaFoldDB" id="A0A4V2G9L7"/>
<feature type="chain" id="PRO_5039082191" evidence="1">
    <location>
        <begin position="26"/>
        <end position="163"/>
    </location>
</feature>